<dbReference type="OrthoDB" id="4936934at2"/>
<accession>A0A1X0ILW9</accession>
<proteinExistence type="predicted"/>
<dbReference type="CDD" id="cd04301">
    <property type="entry name" value="NAT_SF"/>
    <property type="match status" value="1"/>
</dbReference>
<sequence>MPPAVIALGNPVDVAQLRWQWAQEDAPENPPSQRPSPEFVSQVASWMRSRTVWTAHHREQAVGMVCLTEHERMPSPHPRAAASWGYLGHLYVRPTARGDGIGAALIQALLGEAARRHYAKVLLSPSELSIPLYQRSGFTNAHTTMVWTPRTRPHAR</sequence>
<dbReference type="GO" id="GO:0008080">
    <property type="term" value="F:N-acetyltransferase activity"/>
    <property type="evidence" value="ECO:0007669"/>
    <property type="project" value="InterPro"/>
</dbReference>
<dbReference type="PANTHER" id="PTHR13947:SF37">
    <property type="entry name" value="LD18367P"/>
    <property type="match status" value="1"/>
</dbReference>
<reference evidence="3 4" key="1">
    <citation type="submission" date="2016-12" db="EMBL/GenBank/DDBJ databases">
        <title>The new phylogeny of genus Mycobacterium.</title>
        <authorList>
            <person name="Tortoli E."/>
            <person name="Trovato A."/>
            <person name="Cirillo D.M."/>
        </authorList>
    </citation>
    <scope>NUCLEOTIDE SEQUENCE [LARGE SCALE GENOMIC DNA]</scope>
    <source>
        <strain evidence="3 4">CCUG 66554</strain>
    </source>
</reference>
<organism evidence="3 4">
    <name type="scientific">Mycobacteroides saopaulense</name>
    <dbReference type="NCBI Taxonomy" id="1578165"/>
    <lineage>
        <taxon>Bacteria</taxon>
        <taxon>Bacillati</taxon>
        <taxon>Actinomycetota</taxon>
        <taxon>Actinomycetes</taxon>
        <taxon>Mycobacteriales</taxon>
        <taxon>Mycobacteriaceae</taxon>
        <taxon>Mycobacteroides</taxon>
    </lineage>
</organism>
<dbReference type="RefSeq" id="WP_083019548.1">
    <property type="nucleotide sequence ID" value="NZ_CP010271.1"/>
</dbReference>
<feature type="domain" description="N-acetyltransferase" evidence="2">
    <location>
        <begin position="4"/>
        <end position="156"/>
    </location>
</feature>
<protein>
    <submittedName>
        <fullName evidence="3">GNAT family N-acetyltransferase</fullName>
    </submittedName>
</protein>
<dbReference type="SUPFAM" id="SSF55729">
    <property type="entry name" value="Acyl-CoA N-acyltransferases (Nat)"/>
    <property type="match status" value="1"/>
</dbReference>
<dbReference type="EMBL" id="MVII01000042">
    <property type="protein sequence ID" value="ORB49142.1"/>
    <property type="molecule type" value="Genomic_DNA"/>
</dbReference>
<evidence type="ECO:0000259" key="2">
    <source>
        <dbReference type="PROSITE" id="PS51186"/>
    </source>
</evidence>
<keyword evidence="1 3" id="KW-0808">Transferase</keyword>
<dbReference type="InterPro" id="IPR000182">
    <property type="entry name" value="GNAT_dom"/>
</dbReference>
<dbReference type="Pfam" id="PF00583">
    <property type="entry name" value="Acetyltransf_1"/>
    <property type="match status" value="1"/>
</dbReference>
<dbReference type="PROSITE" id="PS51186">
    <property type="entry name" value="GNAT"/>
    <property type="match status" value="1"/>
</dbReference>
<dbReference type="PANTHER" id="PTHR13947">
    <property type="entry name" value="GNAT FAMILY N-ACETYLTRANSFERASE"/>
    <property type="match status" value="1"/>
</dbReference>
<dbReference type="InterPro" id="IPR016181">
    <property type="entry name" value="Acyl_CoA_acyltransferase"/>
</dbReference>
<evidence type="ECO:0000256" key="1">
    <source>
        <dbReference type="ARBA" id="ARBA00022679"/>
    </source>
</evidence>
<dbReference type="Proteomes" id="UP000192434">
    <property type="component" value="Unassembled WGS sequence"/>
</dbReference>
<name>A0A1X0ILW9_9MYCO</name>
<dbReference type="AlphaFoldDB" id="A0A1X0ILW9"/>
<evidence type="ECO:0000313" key="3">
    <source>
        <dbReference type="EMBL" id="ORB49142.1"/>
    </source>
</evidence>
<evidence type="ECO:0000313" key="4">
    <source>
        <dbReference type="Proteomes" id="UP000192434"/>
    </source>
</evidence>
<dbReference type="InterPro" id="IPR050769">
    <property type="entry name" value="NAT_camello-type"/>
</dbReference>
<dbReference type="Gene3D" id="3.40.630.30">
    <property type="match status" value="1"/>
</dbReference>
<comment type="caution">
    <text evidence="3">The sequence shown here is derived from an EMBL/GenBank/DDBJ whole genome shotgun (WGS) entry which is preliminary data.</text>
</comment>
<gene>
    <name evidence="3" type="ORF">BST43_23830</name>
</gene>